<keyword evidence="5" id="KW-1185">Reference proteome</keyword>
<accession>A0A1B0EWY8</accession>
<dbReference type="VEuPathDB" id="VectorBase:PPAPM1_004388"/>
<dbReference type="Pfam" id="PF07890">
    <property type="entry name" value="Rrp15p"/>
    <property type="match status" value="1"/>
</dbReference>
<dbReference type="GO" id="GO:0030687">
    <property type="term" value="C:preribosome, large subunit precursor"/>
    <property type="evidence" value="ECO:0007669"/>
    <property type="project" value="TreeGrafter"/>
</dbReference>
<dbReference type="AlphaFoldDB" id="A0A1B0EWY8"/>
<feature type="region of interest" description="Disordered" evidence="3">
    <location>
        <begin position="55"/>
        <end position="78"/>
    </location>
</feature>
<dbReference type="PANTHER" id="PTHR13245">
    <property type="entry name" value="RRP15-LIKE PROTEIN"/>
    <property type="match status" value="1"/>
</dbReference>
<organism evidence="4 5">
    <name type="scientific">Phlebotomus papatasi</name>
    <name type="common">Sandfly</name>
    <dbReference type="NCBI Taxonomy" id="29031"/>
    <lineage>
        <taxon>Eukaryota</taxon>
        <taxon>Metazoa</taxon>
        <taxon>Ecdysozoa</taxon>
        <taxon>Arthropoda</taxon>
        <taxon>Hexapoda</taxon>
        <taxon>Insecta</taxon>
        <taxon>Pterygota</taxon>
        <taxon>Neoptera</taxon>
        <taxon>Endopterygota</taxon>
        <taxon>Diptera</taxon>
        <taxon>Nematocera</taxon>
        <taxon>Psychodoidea</taxon>
        <taxon>Psychodidae</taxon>
        <taxon>Phlebotomus</taxon>
        <taxon>Phlebotomus</taxon>
    </lineage>
</organism>
<dbReference type="InterPro" id="IPR012459">
    <property type="entry name" value="Rrp15"/>
</dbReference>
<feature type="region of interest" description="Disordered" evidence="3">
    <location>
        <begin position="185"/>
        <end position="261"/>
    </location>
</feature>
<reference evidence="4" key="1">
    <citation type="submission" date="2022-08" db="UniProtKB">
        <authorList>
            <consortium name="EnsemblMetazoa"/>
        </authorList>
    </citation>
    <scope>IDENTIFICATION</scope>
    <source>
        <strain evidence="4">Israel</strain>
    </source>
</reference>
<name>A0A1B0EWY8_PHLPP</name>
<feature type="compositionally biased region" description="Basic and acidic residues" evidence="3">
    <location>
        <begin position="192"/>
        <end position="202"/>
    </location>
</feature>
<dbReference type="EnsemblMetazoa" id="PPAI004476-RA">
    <property type="protein sequence ID" value="PPAI004476-PA"/>
    <property type="gene ID" value="PPAI004476"/>
</dbReference>
<dbReference type="GO" id="GO:0000460">
    <property type="term" value="P:maturation of 5.8S rRNA"/>
    <property type="evidence" value="ECO:0007669"/>
    <property type="project" value="TreeGrafter"/>
</dbReference>
<evidence type="ECO:0000313" key="4">
    <source>
        <dbReference type="EnsemblMetazoa" id="PPAI004476-PA"/>
    </source>
</evidence>
<dbReference type="VEuPathDB" id="VectorBase:PPAI004476"/>
<proteinExistence type="inferred from homology"/>
<dbReference type="EMBL" id="AJVK01013103">
    <property type="status" value="NOT_ANNOTATED_CDS"/>
    <property type="molecule type" value="Genomic_DNA"/>
</dbReference>
<sequence>MTLASTAIVNENGSGGSAAEGDVSGSDISNDEEDTEKKSGWADSIARVLAEEKPRNKSSVILSRAKKPSQNSKKKLPFEIEGEIKEVEKKPSNEELEAEAARQKAERLERKRKREALRNLSVRPDITERSREIALKRVATRGVVQLFNAVQAQQKDITKRLETEKLEHKKEKVLKNVNKTAFLDALMGGPRAKSELIDNPVKDEDESEEESNRPSTWNVLKDDFMVPSKKNKDWDKMDEDDEENDQRSEPEDEDSNKEESD</sequence>
<feature type="compositionally biased region" description="Basic residues" evidence="3">
    <location>
        <begin position="64"/>
        <end position="75"/>
    </location>
</feature>
<evidence type="ECO:0000256" key="3">
    <source>
        <dbReference type="SAM" id="MobiDB-lite"/>
    </source>
</evidence>
<feature type="compositionally biased region" description="Basic and acidic residues" evidence="3">
    <location>
        <begin position="220"/>
        <end position="235"/>
    </location>
</feature>
<protein>
    <recommendedName>
        <fullName evidence="2">RRP15-like protein</fullName>
    </recommendedName>
</protein>
<dbReference type="Proteomes" id="UP000092462">
    <property type="component" value="Unassembled WGS sequence"/>
</dbReference>
<feature type="compositionally biased region" description="Polar residues" evidence="3">
    <location>
        <begin position="1"/>
        <end position="12"/>
    </location>
</feature>
<evidence type="ECO:0000313" key="5">
    <source>
        <dbReference type="Proteomes" id="UP000092462"/>
    </source>
</evidence>
<feature type="region of interest" description="Disordered" evidence="3">
    <location>
        <begin position="1"/>
        <end position="42"/>
    </location>
</feature>
<comment type="similarity">
    <text evidence="1">Belongs to the RRP15 family.</text>
</comment>
<dbReference type="GO" id="GO:0000470">
    <property type="term" value="P:maturation of LSU-rRNA"/>
    <property type="evidence" value="ECO:0007669"/>
    <property type="project" value="TreeGrafter"/>
</dbReference>
<evidence type="ECO:0000256" key="1">
    <source>
        <dbReference type="ARBA" id="ARBA00007462"/>
    </source>
</evidence>
<dbReference type="PANTHER" id="PTHR13245:SF14">
    <property type="entry name" value="RRP15-LIKE PROTEIN"/>
    <property type="match status" value="1"/>
</dbReference>
<evidence type="ECO:0000256" key="2">
    <source>
        <dbReference type="ARBA" id="ARBA00017475"/>
    </source>
</evidence>
<feature type="compositionally biased region" description="Acidic residues" evidence="3">
    <location>
        <begin position="236"/>
        <end position="261"/>
    </location>
</feature>